<gene>
    <name evidence="3" type="ORF">Acy02nite_91040</name>
</gene>
<name>A0A919ITQ9_9ACTN</name>
<evidence type="ECO:0000313" key="4">
    <source>
        <dbReference type="Proteomes" id="UP000619479"/>
    </source>
</evidence>
<organism evidence="3 4">
    <name type="scientific">Actinoplanes cyaneus</name>
    <dbReference type="NCBI Taxonomy" id="52696"/>
    <lineage>
        <taxon>Bacteria</taxon>
        <taxon>Bacillati</taxon>
        <taxon>Actinomycetota</taxon>
        <taxon>Actinomycetes</taxon>
        <taxon>Micromonosporales</taxon>
        <taxon>Micromonosporaceae</taxon>
        <taxon>Actinoplanes</taxon>
    </lineage>
</organism>
<reference evidence="3" key="1">
    <citation type="submission" date="2021-01" db="EMBL/GenBank/DDBJ databases">
        <title>Whole genome shotgun sequence of Actinoplanes cyaneus NBRC 14990.</title>
        <authorList>
            <person name="Komaki H."/>
            <person name="Tamura T."/>
        </authorList>
    </citation>
    <scope>NUCLEOTIDE SEQUENCE</scope>
    <source>
        <strain evidence="3">NBRC 14990</strain>
    </source>
</reference>
<dbReference type="RefSeq" id="WP_203756173.1">
    <property type="nucleotide sequence ID" value="NZ_BAAAUC010000112.1"/>
</dbReference>
<evidence type="ECO:0000313" key="3">
    <source>
        <dbReference type="EMBL" id="GID71223.1"/>
    </source>
</evidence>
<dbReference type="InterPro" id="IPR035992">
    <property type="entry name" value="Ricin_B-like_lectins"/>
</dbReference>
<dbReference type="InterPro" id="IPR000772">
    <property type="entry name" value="Ricin_B_lectin"/>
</dbReference>
<keyword evidence="4" id="KW-1185">Reference proteome</keyword>
<dbReference type="Pfam" id="PF00652">
    <property type="entry name" value="Ricin_B_lectin"/>
    <property type="match status" value="1"/>
</dbReference>
<protein>
    <recommendedName>
        <fullName evidence="2">Ricin B lectin domain-containing protein</fullName>
    </recommendedName>
</protein>
<dbReference type="AlphaFoldDB" id="A0A919ITQ9"/>
<evidence type="ECO:0000259" key="2">
    <source>
        <dbReference type="Pfam" id="PF00652"/>
    </source>
</evidence>
<comment type="caution">
    <text evidence="3">The sequence shown here is derived from an EMBL/GenBank/DDBJ whole genome shotgun (WGS) entry which is preliminary data.</text>
</comment>
<dbReference type="Proteomes" id="UP000619479">
    <property type="component" value="Unassembled WGS sequence"/>
</dbReference>
<feature type="signal peptide" evidence="1">
    <location>
        <begin position="1"/>
        <end position="28"/>
    </location>
</feature>
<keyword evidence="1" id="KW-0732">Signal</keyword>
<feature type="chain" id="PRO_5037117659" description="Ricin B lectin domain-containing protein" evidence="1">
    <location>
        <begin position="29"/>
        <end position="156"/>
    </location>
</feature>
<dbReference type="Gene3D" id="2.80.10.50">
    <property type="match status" value="1"/>
</dbReference>
<dbReference type="PROSITE" id="PS50231">
    <property type="entry name" value="RICIN_B_LECTIN"/>
    <property type="match status" value="1"/>
</dbReference>
<feature type="domain" description="Ricin B lectin" evidence="2">
    <location>
        <begin position="35"/>
        <end position="153"/>
    </location>
</feature>
<proteinExistence type="predicted"/>
<accession>A0A919ITQ9</accession>
<evidence type="ECO:0000256" key="1">
    <source>
        <dbReference type="SAM" id="SignalP"/>
    </source>
</evidence>
<sequence>MRNFVKRAAVALAVMVAGIVGISSPAQAANYGGYVNLGSNYCIDSDANGDVYTLECNSGYYQDWDIQNIATDLYYLKNRQTGRCLDANASGRVYAIACNGGEYQRWYRTRVSSAGYGWWQNNKTKLCLRGSPYVGRQAVVAEACNTSIEGQKWAKV</sequence>
<dbReference type="EMBL" id="BOMH01000107">
    <property type="protein sequence ID" value="GID71223.1"/>
    <property type="molecule type" value="Genomic_DNA"/>
</dbReference>
<dbReference type="SUPFAM" id="SSF50370">
    <property type="entry name" value="Ricin B-like lectins"/>
    <property type="match status" value="1"/>
</dbReference>
<dbReference type="CDD" id="cd23415">
    <property type="entry name" value="beta-trefoil_Ricin_AH"/>
    <property type="match status" value="1"/>
</dbReference>